<name>A0A060SFJ1_PYCCI</name>
<accession>A0A060SFJ1</accession>
<gene>
    <name evidence="4" type="ORF">BN946_scf185007.g200</name>
</gene>
<keyword evidence="2 3" id="KW-0175">Coiled coil</keyword>
<comment type="similarity">
    <text evidence="1">Belongs to the SIKE family.</text>
</comment>
<dbReference type="PANTHER" id="PTHR39472:SF1">
    <property type="entry name" value="EXPRESSED PROTEIN"/>
    <property type="match status" value="1"/>
</dbReference>
<evidence type="ECO:0000256" key="1">
    <source>
        <dbReference type="ARBA" id="ARBA00005537"/>
    </source>
</evidence>
<feature type="coiled-coil region" evidence="3">
    <location>
        <begin position="80"/>
        <end position="107"/>
    </location>
</feature>
<dbReference type="Pfam" id="PF05769">
    <property type="entry name" value="SIKE"/>
    <property type="match status" value="1"/>
</dbReference>
<comment type="caution">
    <text evidence="4">The sequence shown here is derived from an EMBL/GenBank/DDBJ whole genome shotgun (WGS) entry which is preliminary data.</text>
</comment>
<sequence length="130" mass="14750">MYHDIEGDLIRAWQCLQDLSEQNALNLKMASTLASQAHSLKSEAQSVASGYNLRRVNLDISKETFESELERQNAQIVIENHTLLQENKQLSALLHEYEKTMETVMSKFRAHVPPSLSIDSPTAFARSFTL</sequence>
<dbReference type="InterPro" id="IPR008555">
    <property type="entry name" value="SIKE"/>
</dbReference>
<protein>
    <submittedName>
        <fullName evidence="4">Uncharacterized protein</fullName>
    </submittedName>
</protein>
<dbReference type="EMBL" id="CCBP010000119">
    <property type="protein sequence ID" value="CDO73145.1"/>
    <property type="molecule type" value="Genomic_DNA"/>
</dbReference>
<organism evidence="4 5">
    <name type="scientific">Pycnoporus cinnabarinus</name>
    <name type="common">Cinnabar-red polypore</name>
    <name type="synonym">Trametes cinnabarina</name>
    <dbReference type="NCBI Taxonomy" id="5643"/>
    <lineage>
        <taxon>Eukaryota</taxon>
        <taxon>Fungi</taxon>
        <taxon>Dikarya</taxon>
        <taxon>Basidiomycota</taxon>
        <taxon>Agaricomycotina</taxon>
        <taxon>Agaricomycetes</taxon>
        <taxon>Polyporales</taxon>
        <taxon>Polyporaceae</taxon>
        <taxon>Trametes</taxon>
    </lineage>
</organism>
<evidence type="ECO:0000256" key="3">
    <source>
        <dbReference type="SAM" id="Coils"/>
    </source>
</evidence>
<reference evidence="4" key="1">
    <citation type="submission" date="2014-01" db="EMBL/GenBank/DDBJ databases">
        <title>The genome of the white-rot fungus Pycnoporus cinnabarinus: a basidiomycete model with a versatile arsenal for lignocellulosic biomass breakdown.</title>
        <authorList>
            <person name="Levasseur A."/>
            <person name="Lomascolo A."/>
            <person name="Ruiz-Duenas F.J."/>
            <person name="Uzan E."/>
            <person name="Piumi F."/>
            <person name="Kues U."/>
            <person name="Ram A.F.J."/>
            <person name="Murat C."/>
            <person name="Haon M."/>
            <person name="Benoit I."/>
            <person name="Arfi Y."/>
            <person name="Chevret D."/>
            <person name="Drula E."/>
            <person name="Kwon M.J."/>
            <person name="Gouret P."/>
            <person name="Lesage-Meessen L."/>
            <person name="Lombard V."/>
            <person name="Mariette J."/>
            <person name="Noirot C."/>
            <person name="Park J."/>
            <person name="Patyshakuliyeva A."/>
            <person name="Wieneger R.A.B."/>
            <person name="Wosten H.A.B."/>
            <person name="Martin F."/>
            <person name="Coutinho P.M."/>
            <person name="de Vries R."/>
            <person name="Martinez A.T."/>
            <person name="Klopp C."/>
            <person name="Pontarotti P."/>
            <person name="Henrissat B."/>
            <person name="Record E."/>
        </authorList>
    </citation>
    <scope>NUCLEOTIDE SEQUENCE [LARGE SCALE GENOMIC DNA]</scope>
    <source>
        <strain evidence="4">BRFM137</strain>
    </source>
</reference>
<proteinExistence type="inferred from homology"/>
<evidence type="ECO:0000313" key="4">
    <source>
        <dbReference type="EMBL" id="CDO73145.1"/>
    </source>
</evidence>
<dbReference type="AlphaFoldDB" id="A0A060SFJ1"/>
<dbReference type="HOGENOM" id="CLU_159485_0_0_1"/>
<dbReference type="OrthoDB" id="21214at2759"/>
<dbReference type="Proteomes" id="UP000029665">
    <property type="component" value="Unassembled WGS sequence"/>
</dbReference>
<dbReference type="PANTHER" id="PTHR39472">
    <property type="entry name" value="EXPRESSED PROTEIN"/>
    <property type="match status" value="1"/>
</dbReference>
<keyword evidence="5" id="KW-1185">Reference proteome</keyword>
<evidence type="ECO:0000256" key="2">
    <source>
        <dbReference type="ARBA" id="ARBA00023054"/>
    </source>
</evidence>
<evidence type="ECO:0000313" key="5">
    <source>
        <dbReference type="Proteomes" id="UP000029665"/>
    </source>
</evidence>